<evidence type="ECO:0000256" key="4">
    <source>
        <dbReference type="ARBA" id="ARBA00024004"/>
    </source>
</evidence>
<evidence type="ECO:0000259" key="9">
    <source>
        <dbReference type="PROSITE" id="PS51081"/>
    </source>
</evidence>
<keyword evidence="1" id="KW-0479">Metal-binding</keyword>
<dbReference type="PROSITE" id="PS51081">
    <property type="entry name" value="ZF_SIAH"/>
    <property type="match status" value="1"/>
</dbReference>
<feature type="compositionally biased region" description="Basic and acidic residues" evidence="7">
    <location>
        <begin position="24"/>
        <end position="39"/>
    </location>
</feature>
<reference evidence="10" key="1">
    <citation type="submission" date="2018-02" db="EMBL/GenBank/DDBJ databases">
        <authorList>
            <person name="Cohen D.B."/>
            <person name="Kent A.D."/>
        </authorList>
    </citation>
    <scope>NUCLEOTIDE SEQUENCE</scope>
</reference>
<dbReference type="CDD" id="cd00084">
    <property type="entry name" value="HMG-box_SF"/>
    <property type="match status" value="1"/>
</dbReference>
<dbReference type="InterPro" id="IPR044286">
    <property type="entry name" value="SINL_plant"/>
</dbReference>
<feature type="domain" description="HMG box" evidence="8">
    <location>
        <begin position="52"/>
        <end position="121"/>
    </location>
</feature>
<evidence type="ECO:0000256" key="6">
    <source>
        <dbReference type="PROSITE-ProRule" id="PRU00455"/>
    </source>
</evidence>
<feature type="DNA-binding region" description="HMG box" evidence="5">
    <location>
        <begin position="52"/>
        <end position="121"/>
    </location>
</feature>
<dbReference type="SUPFAM" id="SSF49599">
    <property type="entry name" value="TRAF domain-like"/>
    <property type="match status" value="1"/>
</dbReference>
<dbReference type="PROSITE" id="PS50118">
    <property type="entry name" value="HMG_BOX_2"/>
    <property type="match status" value="1"/>
</dbReference>
<dbReference type="UniPathway" id="UPA00143"/>
<dbReference type="SMART" id="SM00398">
    <property type="entry name" value="HMG"/>
    <property type="match status" value="1"/>
</dbReference>
<dbReference type="CDD" id="cd01650">
    <property type="entry name" value="RT_nLTR_like"/>
    <property type="match status" value="1"/>
</dbReference>
<protein>
    <recommendedName>
        <fullName evidence="11">RING-type E3 ubiquitin transferase</fullName>
    </recommendedName>
</protein>
<proteinExistence type="predicted"/>
<keyword evidence="3" id="KW-0862">Zinc</keyword>
<feature type="compositionally biased region" description="Basic residues" evidence="7">
    <location>
        <begin position="40"/>
        <end position="49"/>
    </location>
</feature>
<feature type="domain" description="SIAH-type" evidence="9">
    <location>
        <begin position="456"/>
        <end position="513"/>
    </location>
</feature>
<dbReference type="Gene3D" id="3.30.40.10">
    <property type="entry name" value="Zinc/RING finger domain, C3HC4 (zinc finger)"/>
    <property type="match status" value="1"/>
</dbReference>
<dbReference type="Pfam" id="PF21361">
    <property type="entry name" value="Sina_ZnF"/>
    <property type="match status" value="1"/>
</dbReference>
<dbReference type="GO" id="GO:0005634">
    <property type="term" value="C:nucleus"/>
    <property type="evidence" value="ECO:0007669"/>
    <property type="project" value="UniProtKB-UniRule"/>
</dbReference>
<sequence>MGLKKNSIPTTFLMVQVPNEGDIATEKRKAEEQVVSEEKRKKKKKKKKQVATPRPACSWVYFSREFIKEYIASHPESSGLKPATKAASDAWKSMSLEEKAKYTNRAREVWDNYLSTAPARTPKPRKQTKLVTRCSPGRLSNVLQRLTPEQNDAVKSMGFGSLLSLRCRTLRRSLCLWLLERFNTTRCSLEICGERIPLSPKDVELVMGLAASGKDVVNSGPDDLIADLRHSYNASNRGISVRLLEERLAAPEAGEDFKRSFVLYALGTLLSPTARLDVSPSFLHFLTNMDVVHQYNWGKFLLDRLVREVSRFRQGKQRAVGGCLLFLQLFYYESISVDGLGPLATAVVPCLSSWGEEEITERERRERKLGGYGLGEVICKERCLGMESSESRDQLDGPPVDSISTRVEHGPVFKQEGNQADEEQINGEITIDEGDMPIVIRSKNVVCGDIAVVVDSVRMPCRNKEYGCNETVDYIDNDHEETCTYAPCSCPLPDCNFVGSSDQLSLHFSSKHWDSGRRFRYNSPLAVSLGMNEQFLVLQAEEDGILFLLYKGVESIGNTVMITCIGPNSSKERFLYDLVSGRGSSSLRLKSVTQNFPGRVEDFHPTEFLLIPFHFFGSSGHINLDVCIWNSAELGSDIEHCFQQYFHKLYEQPRNDPQDIVAQLTTLSLPTLSDFQAAQLNLPISDEEIALAVNQLGPLKTPGPDGIPVAFYQKFWSTVRMDIINMVKAFFHSSFMLKSLNHTFITLIPKVPNPEKVTQFRPIALCNVTYKIISKILVNRLKPFMDSLITPFQNAFIQGRQITDNIILAQEFFEYLEKKKQGKWGFAALKLDMNKAYDRINWNFLIAVLERMGFS</sequence>
<organism evidence="10">
    <name type="scientific">Fagus sylvatica</name>
    <name type="common">Beechnut</name>
    <dbReference type="NCBI Taxonomy" id="28930"/>
    <lineage>
        <taxon>Eukaryota</taxon>
        <taxon>Viridiplantae</taxon>
        <taxon>Streptophyta</taxon>
        <taxon>Embryophyta</taxon>
        <taxon>Tracheophyta</taxon>
        <taxon>Spermatophyta</taxon>
        <taxon>Magnoliopsida</taxon>
        <taxon>eudicotyledons</taxon>
        <taxon>Gunneridae</taxon>
        <taxon>Pentapetalae</taxon>
        <taxon>rosids</taxon>
        <taxon>fabids</taxon>
        <taxon>Fagales</taxon>
        <taxon>Fagaceae</taxon>
        <taxon>Fagus</taxon>
    </lineage>
</organism>
<dbReference type="PANTHER" id="PTHR46632:SF13">
    <property type="entry name" value="RING-TYPE E3 UBIQUITIN TRANSFERASE"/>
    <property type="match status" value="1"/>
</dbReference>
<evidence type="ECO:0000313" key="10">
    <source>
        <dbReference type="EMBL" id="SPD24379.1"/>
    </source>
</evidence>
<comment type="function">
    <text evidence="4">E3 ubiquitin-protein ligase that mediates ubiquitination and subsequent proteasomal degradation of target proteins. E3 ubiquitin ligases accept ubiquitin from an E2 ubiquitin-conjugating enzyme in the form of a thioester and then directly transfers the ubiquitin to targeted substrates. It probably triggers the ubiquitin-mediated degradation of different substrates.</text>
</comment>
<dbReference type="Gene3D" id="1.10.30.10">
    <property type="entry name" value="High mobility group box domain"/>
    <property type="match status" value="1"/>
</dbReference>
<dbReference type="EMBL" id="OIVN01005890">
    <property type="protein sequence ID" value="SPD24379.1"/>
    <property type="molecule type" value="Genomic_DNA"/>
</dbReference>
<evidence type="ECO:0008006" key="11">
    <source>
        <dbReference type="Google" id="ProtNLM"/>
    </source>
</evidence>
<dbReference type="GO" id="GO:0008270">
    <property type="term" value="F:zinc ion binding"/>
    <property type="evidence" value="ECO:0007669"/>
    <property type="project" value="UniProtKB-KW"/>
</dbReference>
<name>A0A2N9IJY6_FAGSY</name>
<evidence type="ECO:0000256" key="1">
    <source>
        <dbReference type="ARBA" id="ARBA00022723"/>
    </source>
</evidence>
<evidence type="ECO:0000256" key="7">
    <source>
        <dbReference type="SAM" id="MobiDB-lite"/>
    </source>
</evidence>
<dbReference type="InterPro" id="IPR000477">
    <property type="entry name" value="RT_dom"/>
</dbReference>
<gene>
    <name evidence="10" type="ORF">FSB_LOCUS52261</name>
</gene>
<dbReference type="InterPro" id="IPR013083">
    <property type="entry name" value="Znf_RING/FYVE/PHD"/>
</dbReference>
<evidence type="ECO:0000259" key="8">
    <source>
        <dbReference type="PROSITE" id="PS50118"/>
    </source>
</evidence>
<dbReference type="GO" id="GO:0016567">
    <property type="term" value="P:protein ubiquitination"/>
    <property type="evidence" value="ECO:0007669"/>
    <property type="project" value="UniProtKB-UniPathway"/>
</dbReference>
<keyword evidence="2 6" id="KW-0863">Zinc-finger</keyword>
<dbReference type="PANTHER" id="PTHR46632">
    <property type="entry name" value="E3 UBIQUITIN-PROTEIN LIGASE SINA-LIKE 4"/>
    <property type="match status" value="1"/>
</dbReference>
<keyword evidence="5" id="KW-0539">Nucleus</keyword>
<accession>A0A2N9IJY6</accession>
<dbReference type="InterPro" id="IPR036910">
    <property type="entry name" value="HMG_box_dom_sf"/>
</dbReference>
<evidence type="ECO:0000256" key="3">
    <source>
        <dbReference type="ARBA" id="ARBA00022833"/>
    </source>
</evidence>
<dbReference type="InterPro" id="IPR013010">
    <property type="entry name" value="Znf_SIAH"/>
</dbReference>
<feature type="region of interest" description="Disordered" evidence="7">
    <location>
        <begin position="19"/>
        <end position="53"/>
    </location>
</feature>
<dbReference type="GO" id="GO:0003677">
    <property type="term" value="F:DNA binding"/>
    <property type="evidence" value="ECO:0007669"/>
    <property type="project" value="UniProtKB-UniRule"/>
</dbReference>
<dbReference type="InterPro" id="IPR009071">
    <property type="entry name" value="HMG_box_dom"/>
</dbReference>
<dbReference type="SUPFAM" id="SSF47095">
    <property type="entry name" value="HMG-box"/>
    <property type="match status" value="1"/>
</dbReference>
<dbReference type="AlphaFoldDB" id="A0A2N9IJY6"/>
<evidence type="ECO:0000256" key="5">
    <source>
        <dbReference type="PROSITE-ProRule" id="PRU00267"/>
    </source>
</evidence>
<evidence type="ECO:0000256" key="2">
    <source>
        <dbReference type="ARBA" id="ARBA00022771"/>
    </source>
</evidence>
<dbReference type="Pfam" id="PF00078">
    <property type="entry name" value="RVT_1"/>
    <property type="match status" value="1"/>
</dbReference>
<dbReference type="Pfam" id="PF00505">
    <property type="entry name" value="HMG_box"/>
    <property type="match status" value="1"/>
</dbReference>
<keyword evidence="5" id="KW-0238">DNA-binding</keyword>